<feature type="chain" id="PRO_5047346111" evidence="2">
    <location>
        <begin position="21"/>
        <end position="230"/>
    </location>
</feature>
<sequence length="230" mass="24804">MVRSTLVRSALSLFAGLAFAGAAGASGVTVTVRDRQGQPVRDAVVSLLPLDRPAPPAGDTSAVIDQRNLSFMPQVLVVQTGTRVTFPNSDNVRHQVYSFSPAKRFELKLYAGNHASTERFDQAGIVTLGCNIHDWMLGYVVVVDTPWFAKTGDDGQLAIANVPAGRYTLQLWHPRQASGMAPTSETVTLDAATSLQRSYTLALHPAEQTNQPPPDLEMGLGARMQDDHAH</sequence>
<keyword evidence="2" id="KW-0732">Signal</keyword>
<evidence type="ECO:0000313" key="4">
    <source>
        <dbReference type="Proteomes" id="UP001620460"/>
    </source>
</evidence>
<dbReference type="InterPro" id="IPR034242">
    <property type="entry name" value="MauL"/>
</dbReference>
<gene>
    <name evidence="3" type="ORF">ISP17_15685</name>
</gene>
<dbReference type="CDD" id="cd04221">
    <property type="entry name" value="MauL"/>
    <property type="match status" value="1"/>
</dbReference>
<evidence type="ECO:0000313" key="3">
    <source>
        <dbReference type="EMBL" id="MFK2905405.1"/>
    </source>
</evidence>
<dbReference type="Gene3D" id="2.60.40.420">
    <property type="entry name" value="Cupredoxins - blue copper proteins"/>
    <property type="match status" value="1"/>
</dbReference>
<dbReference type="PANTHER" id="PTHR36507">
    <property type="entry name" value="BLL1555 PROTEIN"/>
    <property type="match status" value="1"/>
</dbReference>
<protein>
    <submittedName>
        <fullName evidence="3">Methylamine utilization protein</fullName>
    </submittedName>
</protein>
<dbReference type="RefSeq" id="WP_404634882.1">
    <property type="nucleotide sequence ID" value="NZ_JADIKM010000004.1"/>
</dbReference>
<dbReference type="SUPFAM" id="SSF49503">
    <property type="entry name" value="Cupredoxins"/>
    <property type="match status" value="1"/>
</dbReference>
<dbReference type="InterPro" id="IPR008972">
    <property type="entry name" value="Cupredoxin"/>
</dbReference>
<keyword evidence="4" id="KW-1185">Reference proteome</keyword>
<evidence type="ECO:0000256" key="2">
    <source>
        <dbReference type="SAM" id="SignalP"/>
    </source>
</evidence>
<evidence type="ECO:0000256" key="1">
    <source>
        <dbReference type="SAM" id="MobiDB-lite"/>
    </source>
</evidence>
<comment type="caution">
    <text evidence="3">The sequence shown here is derived from an EMBL/GenBank/DDBJ whole genome shotgun (WGS) entry which is preliminary data.</text>
</comment>
<dbReference type="EMBL" id="JADIKM010000004">
    <property type="protein sequence ID" value="MFK2905405.1"/>
    <property type="molecule type" value="Genomic_DNA"/>
</dbReference>
<proteinExistence type="predicted"/>
<dbReference type="InterPro" id="IPR052721">
    <property type="entry name" value="ET_Amicyanin"/>
</dbReference>
<accession>A0ABW8K0A2</accession>
<dbReference type="PANTHER" id="PTHR36507:SF1">
    <property type="entry name" value="BLL1555 PROTEIN"/>
    <property type="match status" value="1"/>
</dbReference>
<feature type="region of interest" description="Disordered" evidence="1">
    <location>
        <begin position="203"/>
        <end position="230"/>
    </location>
</feature>
<organism evidence="3 4">
    <name type="scientific">Dyella ginsengisoli</name>
    <dbReference type="NCBI Taxonomy" id="363848"/>
    <lineage>
        <taxon>Bacteria</taxon>
        <taxon>Pseudomonadati</taxon>
        <taxon>Pseudomonadota</taxon>
        <taxon>Gammaproteobacteria</taxon>
        <taxon>Lysobacterales</taxon>
        <taxon>Rhodanobacteraceae</taxon>
        <taxon>Dyella</taxon>
    </lineage>
</organism>
<feature type="signal peptide" evidence="2">
    <location>
        <begin position="1"/>
        <end position="20"/>
    </location>
</feature>
<dbReference type="InterPro" id="IPR013784">
    <property type="entry name" value="Carb-bd-like_fold"/>
</dbReference>
<dbReference type="SUPFAM" id="SSF49452">
    <property type="entry name" value="Starch-binding domain-like"/>
    <property type="match status" value="1"/>
</dbReference>
<name>A0ABW8K0A2_9GAMM</name>
<reference evidence="3 4" key="1">
    <citation type="submission" date="2020-10" db="EMBL/GenBank/DDBJ databases">
        <title>Phylogeny of dyella-like bacteria.</title>
        <authorList>
            <person name="Fu J."/>
        </authorList>
    </citation>
    <scope>NUCLEOTIDE SEQUENCE [LARGE SCALE GENOMIC DNA]</scope>
    <source>
        <strain evidence="3 4">Gsoil3046</strain>
    </source>
</reference>
<dbReference type="Proteomes" id="UP001620460">
    <property type="component" value="Unassembled WGS sequence"/>
</dbReference>